<reference evidence="1 2" key="2">
    <citation type="journal article" date="2022" name="Mol. Ecol. Resour.">
        <title>The genomes of chicory, endive, great burdock and yacon provide insights into Asteraceae paleo-polyploidization history and plant inulin production.</title>
        <authorList>
            <person name="Fan W."/>
            <person name="Wang S."/>
            <person name="Wang H."/>
            <person name="Wang A."/>
            <person name="Jiang F."/>
            <person name="Liu H."/>
            <person name="Zhao H."/>
            <person name="Xu D."/>
            <person name="Zhang Y."/>
        </authorList>
    </citation>
    <scope>NUCLEOTIDE SEQUENCE [LARGE SCALE GENOMIC DNA]</scope>
    <source>
        <strain evidence="2">cv. Punajuju</strain>
        <tissue evidence="1">Leaves</tissue>
    </source>
</reference>
<accession>A0ACB9GZJ7</accession>
<reference evidence="2" key="1">
    <citation type="journal article" date="2022" name="Mol. Ecol. Resour.">
        <title>The genomes of chicory, endive, great burdock and yacon provide insights into Asteraceae palaeo-polyploidization history and plant inulin production.</title>
        <authorList>
            <person name="Fan W."/>
            <person name="Wang S."/>
            <person name="Wang H."/>
            <person name="Wang A."/>
            <person name="Jiang F."/>
            <person name="Liu H."/>
            <person name="Zhao H."/>
            <person name="Xu D."/>
            <person name="Zhang Y."/>
        </authorList>
    </citation>
    <scope>NUCLEOTIDE SEQUENCE [LARGE SCALE GENOMIC DNA]</scope>
    <source>
        <strain evidence="2">cv. Punajuju</strain>
    </source>
</reference>
<sequence>MRIEEELIGGGDGVGLKEDRYETSSPPHCIVGRSSSTEREDEEKRERSRREARKVYALSIGQWCSTDDVPGETQYETMQFQARWQVLPVWFRSGLRNLQSGQMSVRSSLFQDWFSLV</sequence>
<name>A0ACB9GZJ7_CICIN</name>
<organism evidence="1 2">
    <name type="scientific">Cichorium intybus</name>
    <name type="common">Chicory</name>
    <dbReference type="NCBI Taxonomy" id="13427"/>
    <lineage>
        <taxon>Eukaryota</taxon>
        <taxon>Viridiplantae</taxon>
        <taxon>Streptophyta</taxon>
        <taxon>Embryophyta</taxon>
        <taxon>Tracheophyta</taxon>
        <taxon>Spermatophyta</taxon>
        <taxon>Magnoliopsida</taxon>
        <taxon>eudicotyledons</taxon>
        <taxon>Gunneridae</taxon>
        <taxon>Pentapetalae</taxon>
        <taxon>asterids</taxon>
        <taxon>campanulids</taxon>
        <taxon>Asterales</taxon>
        <taxon>Asteraceae</taxon>
        <taxon>Cichorioideae</taxon>
        <taxon>Cichorieae</taxon>
        <taxon>Cichoriinae</taxon>
        <taxon>Cichorium</taxon>
    </lineage>
</organism>
<evidence type="ECO:0000313" key="1">
    <source>
        <dbReference type="EMBL" id="KAI3788623.1"/>
    </source>
</evidence>
<dbReference type="EMBL" id="CM042009">
    <property type="protein sequence ID" value="KAI3788623.1"/>
    <property type="molecule type" value="Genomic_DNA"/>
</dbReference>
<comment type="caution">
    <text evidence="1">The sequence shown here is derived from an EMBL/GenBank/DDBJ whole genome shotgun (WGS) entry which is preliminary data.</text>
</comment>
<gene>
    <name evidence="1" type="ORF">L2E82_01395</name>
</gene>
<dbReference type="Proteomes" id="UP001055811">
    <property type="component" value="Linkage Group LG01"/>
</dbReference>
<evidence type="ECO:0000313" key="2">
    <source>
        <dbReference type="Proteomes" id="UP001055811"/>
    </source>
</evidence>
<keyword evidence="2" id="KW-1185">Reference proteome</keyword>
<protein>
    <submittedName>
        <fullName evidence="1">Uncharacterized protein</fullName>
    </submittedName>
</protein>
<proteinExistence type="predicted"/>